<dbReference type="PIRSF" id="PIRSF016661">
    <property type="entry name" value="BioY"/>
    <property type="match status" value="1"/>
</dbReference>
<comment type="similarity">
    <text evidence="2 8">Belongs to the BioY family.</text>
</comment>
<proteinExistence type="inferred from homology"/>
<keyword evidence="11" id="KW-1185">Reference proteome</keyword>
<evidence type="ECO:0000256" key="6">
    <source>
        <dbReference type="ARBA" id="ARBA00022989"/>
    </source>
</evidence>
<evidence type="ECO:0000256" key="5">
    <source>
        <dbReference type="ARBA" id="ARBA00022692"/>
    </source>
</evidence>
<dbReference type="Proteomes" id="UP000199668">
    <property type="component" value="Unassembled WGS sequence"/>
</dbReference>
<accession>A0A1I4IPU7</accession>
<keyword evidence="7 8" id="KW-0472">Membrane</keyword>
<dbReference type="Pfam" id="PF02632">
    <property type="entry name" value="BioY"/>
    <property type="match status" value="1"/>
</dbReference>
<organism evidence="10 11">
    <name type="scientific">Salibacterium qingdaonense</name>
    <dbReference type="NCBI Taxonomy" id="266892"/>
    <lineage>
        <taxon>Bacteria</taxon>
        <taxon>Bacillati</taxon>
        <taxon>Bacillota</taxon>
        <taxon>Bacilli</taxon>
        <taxon>Bacillales</taxon>
        <taxon>Bacillaceae</taxon>
    </lineage>
</organism>
<evidence type="ECO:0000256" key="8">
    <source>
        <dbReference type="PIRNR" id="PIRNR016661"/>
    </source>
</evidence>
<evidence type="ECO:0000313" key="11">
    <source>
        <dbReference type="Proteomes" id="UP000199668"/>
    </source>
</evidence>
<protein>
    <recommendedName>
        <fullName evidence="8">Biotin transporter</fullName>
    </recommendedName>
</protein>
<keyword evidence="5 9" id="KW-0812">Transmembrane</keyword>
<dbReference type="PANTHER" id="PTHR34295">
    <property type="entry name" value="BIOTIN TRANSPORTER BIOY"/>
    <property type="match status" value="1"/>
</dbReference>
<keyword evidence="6 9" id="KW-1133">Transmembrane helix</keyword>
<gene>
    <name evidence="10" type="ORF">SAMN04488054_102168</name>
</gene>
<dbReference type="GO" id="GO:0015225">
    <property type="term" value="F:biotin transmembrane transporter activity"/>
    <property type="evidence" value="ECO:0007669"/>
    <property type="project" value="UniProtKB-UniRule"/>
</dbReference>
<dbReference type="PANTHER" id="PTHR34295:SF4">
    <property type="entry name" value="BIOTIN TRANSPORTER BIOY-RELATED"/>
    <property type="match status" value="1"/>
</dbReference>
<evidence type="ECO:0000256" key="9">
    <source>
        <dbReference type="SAM" id="Phobius"/>
    </source>
</evidence>
<comment type="subcellular location">
    <subcellularLocation>
        <location evidence="1 8">Cell membrane</location>
        <topology evidence="1 8">Multi-pass membrane protein</topology>
    </subcellularLocation>
</comment>
<evidence type="ECO:0000256" key="3">
    <source>
        <dbReference type="ARBA" id="ARBA00022448"/>
    </source>
</evidence>
<dbReference type="GO" id="GO:0005886">
    <property type="term" value="C:plasma membrane"/>
    <property type="evidence" value="ECO:0007669"/>
    <property type="project" value="UniProtKB-SubCell"/>
</dbReference>
<sequence>MNTRNMMYMAMFAAVVGVLGLLPPIPIPMTPVPVTAQTLGVMLTGSLLGAKLGGGSMLLVVALIAVGMPILSGGRGGLGVLLGPSGGYILSWPAAAFVTGWITEKMLPHLRMPGALAANIVGGLLLIHISGTLYQTFISDLSYQGALIGTLGFLPGDTLKAVVASYVAVHIARRQPFLLKEKEYRNKKAG</sequence>
<keyword evidence="4 8" id="KW-1003">Cell membrane</keyword>
<dbReference type="STRING" id="266892.SAMN04488054_102168"/>
<name>A0A1I4IPU7_9BACI</name>
<feature type="transmembrane region" description="Helical" evidence="9">
    <location>
        <begin position="52"/>
        <end position="71"/>
    </location>
</feature>
<evidence type="ECO:0000256" key="4">
    <source>
        <dbReference type="ARBA" id="ARBA00022475"/>
    </source>
</evidence>
<evidence type="ECO:0000256" key="1">
    <source>
        <dbReference type="ARBA" id="ARBA00004651"/>
    </source>
</evidence>
<dbReference type="Gene3D" id="1.10.1760.20">
    <property type="match status" value="1"/>
</dbReference>
<dbReference type="AlphaFoldDB" id="A0A1I4IPU7"/>
<dbReference type="RefSeq" id="WP_090925436.1">
    <property type="nucleotide sequence ID" value="NZ_FOTY01000002.1"/>
</dbReference>
<keyword evidence="3 8" id="KW-0813">Transport</keyword>
<evidence type="ECO:0000256" key="7">
    <source>
        <dbReference type="ARBA" id="ARBA00023136"/>
    </source>
</evidence>
<dbReference type="EMBL" id="FOTY01000002">
    <property type="protein sequence ID" value="SFL56409.1"/>
    <property type="molecule type" value="Genomic_DNA"/>
</dbReference>
<feature type="transmembrane region" description="Helical" evidence="9">
    <location>
        <begin position="78"/>
        <end position="102"/>
    </location>
</feature>
<dbReference type="InterPro" id="IPR003784">
    <property type="entry name" value="BioY"/>
</dbReference>
<dbReference type="OrthoDB" id="9803495at2"/>
<feature type="transmembrane region" description="Helical" evidence="9">
    <location>
        <begin position="114"/>
        <end position="134"/>
    </location>
</feature>
<evidence type="ECO:0000256" key="2">
    <source>
        <dbReference type="ARBA" id="ARBA00010692"/>
    </source>
</evidence>
<reference evidence="10 11" key="1">
    <citation type="submission" date="2016-10" db="EMBL/GenBank/DDBJ databases">
        <authorList>
            <person name="de Groot N.N."/>
        </authorList>
    </citation>
    <scope>NUCLEOTIDE SEQUENCE [LARGE SCALE GENOMIC DNA]</scope>
    <source>
        <strain evidence="10 11">CGMCC 1.6134</strain>
    </source>
</reference>
<evidence type="ECO:0000313" key="10">
    <source>
        <dbReference type="EMBL" id="SFL56409.1"/>
    </source>
</evidence>